<organism evidence="1 2">
    <name type="scientific">Virgibacillus kekensis</name>
    <dbReference type="NCBI Taxonomy" id="202261"/>
    <lineage>
        <taxon>Bacteria</taxon>
        <taxon>Bacillati</taxon>
        <taxon>Bacillota</taxon>
        <taxon>Bacilli</taxon>
        <taxon>Bacillales</taxon>
        <taxon>Bacillaceae</taxon>
        <taxon>Virgibacillus</taxon>
    </lineage>
</organism>
<reference evidence="2" key="1">
    <citation type="journal article" date="2019" name="Int. J. Syst. Evol. Microbiol.">
        <title>The Global Catalogue of Microorganisms (GCM) 10K type strain sequencing project: providing services to taxonomists for standard genome sequencing and annotation.</title>
        <authorList>
            <consortium name="The Broad Institute Genomics Platform"/>
            <consortium name="The Broad Institute Genome Sequencing Center for Infectious Disease"/>
            <person name="Wu L."/>
            <person name="Ma J."/>
        </authorList>
    </citation>
    <scope>NUCLEOTIDE SEQUENCE [LARGE SCALE GENOMIC DNA]</scope>
    <source>
        <strain evidence="2">CGMCC 4.7426</strain>
    </source>
</reference>
<dbReference type="Pfam" id="PF17334">
    <property type="entry name" value="CsgA"/>
    <property type="match status" value="1"/>
</dbReference>
<keyword evidence="2" id="KW-1185">Reference proteome</keyword>
<evidence type="ECO:0000313" key="1">
    <source>
        <dbReference type="EMBL" id="MFC4559069.1"/>
    </source>
</evidence>
<dbReference type="RefSeq" id="WP_390296550.1">
    <property type="nucleotide sequence ID" value="NZ_JBHSFU010000007.1"/>
</dbReference>
<proteinExistence type="predicted"/>
<dbReference type="InterPro" id="IPR020255">
    <property type="entry name" value="CsgA"/>
</dbReference>
<comment type="caution">
    <text evidence="1">The sequence shown here is derived from an EMBL/GenBank/DDBJ whole genome shotgun (WGS) entry which is preliminary data.</text>
</comment>
<dbReference type="EMBL" id="JBHSFU010000007">
    <property type="protein sequence ID" value="MFC4559069.1"/>
    <property type="molecule type" value="Genomic_DNA"/>
</dbReference>
<dbReference type="Proteomes" id="UP001595989">
    <property type="component" value="Unassembled WGS sequence"/>
</dbReference>
<gene>
    <name evidence="1" type="ORF">ACFO3D_12790</name>
</gene>
<accession>A0ABV9DMJ6</accession>
<protein>
    <submittedName>
        <fullName evidence="1">Sporulation protein</fullName>
    </submittedName>
</protein>
<evidence type="ECO:0000313" key="2">
    <source>
        <dbReference type="Proteomes" id="UP001595989"/>
    </source>
</evidence>
<sequence>MVNIDNTLNYLRESLANYSDQEMCNQIVRKIEMGKYTDENQFAKDLSEEEIAYLNSILENELDYARNAADDVRVKELTEMYEQLL</sequence>
<name>A0ABV9DMJ6_9BACI</name>